<keyword evidence="6 11" id="KW-0812">Transmembrane</keyword>
<proteinExistence type="inferred from homology"/>
<name>A0A927B706_9BACT</name>
<keyword evidence="5" id="KW-1003">Cell membrane</keyword>
<reference evidence="12" key="1">
    <citation type="submission" date="2020-09" db="EMBL/GenBank/DDBJ databases">
        <authorList>
            <person name="Kim M.K."/>
        </authorList>
    </citation>
    <scope>NUCLEOTIDE SEQUENCE</scope>
    <source>
        <strain evidence="12">BT704</strain>
    </source>
</reference>
<keyword evidence="10 11" id="KW-0472">Membrane</keyword>
<comment type="similarity">
    <text evidence="2">Belongs to the YajC family.</text>
</comment>
<evidence type="ECO:0000256" key="5">
    <source>
        <dbReference type="ARBA" id="ARBA00022475"/>
    </source>
</evidence>
<evidence type="ECO:0000256" key="6">
    <source>
        <dbReference type="ARBA" id="ARBA00022692"/>
    </source>
</evidence>
<evidence type="ECO:0000256" key="3">
    <source>
        <dbReference type="ARBA" id="ARBA00014962"/>
    </source>
</evidence>
<evidence type="ECO:0000256" key="1">
    <source>
        <dbReference type="ARBA" id="ARBA00004162"/>
    </source>
</evidence>
<evidence type="ECO:0000313" key="13">
    <source>
        <dbReference type="Proteomes" id="UP000653797"/>
    </source>
</evidence>
<evidence type="ECO:0000256" key="4">
    <source>
        <dbReference type="ARBA" id="ARBA00022448"/>
    </source>
</evidence>
<dbReference type="PRINTS" id="PR01853">
    <property type="entry name" value="YAJCTRNLCASE"/>
</dbReference>
<dbReference type="GO" id="GO:0005886">
    <property type="term" value="C:plasma membrane"/>
    <property type="evidence" value="ECO:0007669"/>
    <property type="project" value="UniProtKB-SubCell"/>
</dbReference>
<evidence type="ECO:0000256" key="9">
    <source>
        <dbReference type="ARBA" id="ARBA00023010"/>
    </source>
</evidence>
<evidence type="ECO:0000256" key="11">
    <source>
        <dbReference type="SAM" id="Phobius"/>
    </source>
</evidence>
<dbReference type="SMART" id="SM01323">
    <property type="entry name" value="YajC"/>
    <property type="match status" value="1"/>
</dbReference>
<evidence type="ECO:0000256" key="10">
    <source>
        <dbReference type="ARBA" id="ARBA00023136"/>
    </source>
</evidence>
<dbReference type="GO" id="GO:0015031">
    <property type="term" value="P:protein transport"/>
    <property type="evidence" value="ECO:0007669"/>
    <property type="project" value="UniProtKB-KW"/>
</dbReference>
<protein>
    <recommendedName>
        <fullName evidence="3">Sec translocon accessory complex subunit YajC</fullName>
    </recommendedName>
</protein>
<keyword evidence="4" id="KW-0813">Transport</keyword>
<sequence>MYSILLQALTGSNTSMIYNVLLWVGIIGIFYFFMIRPQQKKQKDQKSFVDNLKKGDNVVTIGGLHGRIVSVDGTTVTLEVDRGVKMTFEKTSISREATVKPAEAEKSEK</sequence>
<dbReference type="PANTHER" id="PTHR33909">
    <property type="entry name" value="SEC TRANSLOCON ACCESSORY COMPLEX SUBUNIT YAJC"/>
    <property type="match status" value="1"/>
</dbReference>
<dbReference type="InterPro" id="IPR003849">
    <property type="entry name" value="Preprotein_translocase_YajC"/>
</dbReference>
<dbReference type="Pfam" id="PF02699">
    <property type="entry name" value="YajC"/>
    <property type="match status" value="1"/>
</dbReference>
<keyword evidence="9" id="KW-0811">Translocation</keyword>
<keyword evidence="8 11" id="KW-1133">Transmembrane helix</keyword>
<dbReference type="NCBIfam" id="TIGR00739">
    <property type="entry name" value="yajC"/>
    <property type="match status" value="1"/>
</dbReference>
<evidence type="ECO:0000256" key="2">
    <source>
        <dbReference type="ARBA" id="ARBA00006742"/>
    </source>
</evidence>
<gene>
    <name evidence="12" type="primary">yajC</name>
    <name evidence="12" type="ORF">IC230_26015</name>
</gene>
<comment type="caution">
    <text evidence="12">The sequence shown here is derived from an EMBL/GenBank/DDBJ whole genome shotgun (WGS) entry which is preliminary data.</text>
</comment>
<evidence type="ECO:0000313" key="12">
    <source>
        <dbReference type="EMBL" id="MBD2756377.1"/>
    </source>
</evidence>
<dbReference type="EMBL" id="JACXAA010000012">
    <property type="protein sequence ID" value="MBD2756377.1"/>
    <property type="molecule type" value="Genomic_DNA"/>
</dbReference>
<feature type="transmembrane region" description="Helical" evidence="11">
    <location>
        <begin position="16"/>
        <end position="35"/>
    </location>
</feature>
<dbReference type="PANTHER" id="PTHR33909:SF1">
    <property type="entry name" value="SEC TRANSLOCON ACCESSORY COMPLEX SUBUNIT YAJC"/>
    <property type="match status" value="1"/>
</dbReference>
<dbReference type="RefSeq" id="WP_191042002.1">
    <property type="nucleotide sequence ID" value="NZ_JACXAA010000012.1"/>
</dbReference>
<dbReference type="Proteomes" id="UP000653797">
    <property type="component" value="Unassembled WGS sequence"/>
</dbReference>
<organism evidence="12 13">
    <name type="scientific">Spirosoma validum</name>
    <dbReference type="NCBI Taxonomy" id="2771355"/>
    <lineage>
        <taxon>Bacteria</taxon>
        <taxon>Pseudomonadati</taxon>
        <taxon>Bacteroidota</taxon>
        <taxon>Cytophagia</taxon>
        <taxon>Cytophagales</taxon>
        <taxon>Cytophagaceae</taxon>
        <taxon>Spirosoma</taxon>
    </lineage>
</organism>
<evidence type="ECO:0000256" key="7">
    <source>
        <dbReference type="ARBA" id="ARBA00022927"/>
    </source>
</evidence>
<dbReference type="AlphaFoldDB" id="A0A927B706"/>
<evidence type="ECO:0000256" key="8">
    <source>
        <dbReference type="ARBA" id="ARBA00022989"/>
    </source>
</evidence>
<accession>A0A927B706</accession>
<comment type="subcellular location">
    <subcellularLocation>
        <location evidence="1">Cell membrane</location>
        <topology evidence="1">Single-pass membrane protein</topology>
    </subcellularLocation>
</comment>
<keyword evidence="13" id="KW-1185">Reference proteome</keyword>
<keyword evidence="7" id="KW-0653">Protein transport</keyword>